<dbReference type="Proteomes" id="UP000324222">
    <property type="component" value="Unassembled WGS sequence"/>
</dbReference>
<keyword evidence="2" id="KW-0732">Signal</keyword>
<sequence length="109" mass="12178">MAGVAFFLLALILLLATNFATPYTGLVIVLKALIRSSTLRHTHRYWKNTFSVPATPPSTTRTPLSRDTTAECHQLRIHRSSNPPTQPQRNTISPRYNQFIPCGEGETEA</sequence>
<evidence type="ECO:0000313" key="4">
    <source>
        <dbReference type="Proteomes" id="UP000324222"/>
    </source>
</evidence>
<comment type="caution">
    <text evidence="3">The sequence shown here is derived from an EMBL/GenBank/DDBJ whole genome shotgun (WGS) entry which is preliminary data.</text>
</comment>
<accession>A0A5B7HGI7</accession>
<proteinExistence type="predicted"/>
<feature type="signal peptide" evidence="2">
    <location>
        <begin position="1"/>
        <end position="20"/>
    </location>
</feature>
<gene>
    <name evidence="3" type="ORF">E2C01_061875</name>
</gene>
<evidence type="ECO:0000256" key="1">
    <source>
        <dbReference type="SAM" id="MobiDB-lite"/>
    </source>
</evidence>
<feature type="compositionally biased region" description="Polar residues" evidence="1">
    <location>
        <begin position="80"/>
        <end position="96"/>
    </location>
</feature>
<organism evidence="3 4">
    <name type="scientific">Portunus trituberculatus</name>
    <name type="common">Swimming crab</name>
    <name type="synonym">Neptunus trituberculatus</name>
    <dbReference type="NCBI Taxonomy" id="210409"/>
    <lineage>
        <taxon>Eukaryota</taxon>
        <taxon>Metazoa</taxon>
        <taxon>Ecdysozoa</taxon>
        <taxon>Arthropoda</taxon>
        <taxon>Crustacea</taxon>
        <taxon>Multicrustacea</taxon>
        <taxon>Malacostraca</taxon>
        <taxon>Eumalacostraca</taxon>
        <taxon>Eucarida</taxon>
        <taxon>Decapoda</taxon>
        <taxon>Pleocyemata</taxon>
        <taxon>Brachyura</taxon>
        <taxon>Eubrachyura</taxon>
        <taxon>Portunoidea</taxon>
        <taxon>Portunidae</taxon>
        <taxon>Portuninae</taxon>
        <taxon>Portunus</taxon>
    </lineage>
</organism>
<keyword evidence="4" id="KW-1185">Reference proteome</keyword>
<evidence type="ECO:0008006" key="5">
    <source>
        <dbReference type="Google" id="ProtNLM"/>
    </source>
</evidence>
<dbReference type="EMBL" id="VSRR010026606">
    <property type="protein sequence ID" value="MPC67694.1"/>
    <property type="molecule type" value="Genomic_DNA"/>
</dbReference>
<reference evidence="3 4" key="1">
    <citation type="submission" date="2019-05" db="EMBL/GenBank/DDBJ databases">
        <title>Another draft genome of Portunus trituberculatus and its Hox gene families provides insights of decapod evolution.</title>
        <authorList>
            <person name="Jeong J.-H."/>
            <person name="Song I."/>
            <person name="Kim S."/>
            <person name="Choi T."/>
            <person name="Kim D."/>
            <person name="Ryu S."/>
            <person name="Kim W."/>
        </authorList>
    </citation>
    <scope>NUCLEOTIDE SEQUENCE [LARGE SCALE GENOMIC DNA]</scope>
    <source>
        <tissue evidence="3">Muscle</tissue>
    </source>
</reference>
<feature type="region of interest" description="Disordered" evidence="1">
    <location>
        <begin position="76"/>
        <end position="109"/>
    </location>
</feature>
<protein>
    <recommendedName>
        <fullName evidence="5">Secreted protein</fullName>
    </recommendedName>
</protein>
<evidence type="ECO:0000256" key="2">
    <source>
        <dbReference type="SAM" id="SignalP"/>
    </source>
</evidence>
<feature type="chain" id="PRO_5022753580" description="Secreted protein" evidence="2">
    <location>
        <begin position="21"/>
        <end position="109"/>
    </location>
</feature>
<dbReference type="AlphaFoldDB" id="A0A5B7HGI7"/>
<name>A0A5B7HGI7_PORTR</name>
<evidence type="ECO:0000313" key="3">
    <source>
        <dbReference type="EMBL" id="MPC67694.1"/>
    </source>
</evidence>